<dbReference type="Proteomes" id="UP001324115">
    <property type="component" value="Unassembled WGS sequence"/>
</dbReference>
<evidence type="ECO:0000256" key="3">
    <source>
        <dbReference type="ARBA" id="ARBA00022796"/>
    </source>
</evidence>
<reference evidence="7 8" key="1">
    <citation type="journal article" date="2023" name="G3 (Bethesda)">
        <title>A haplotype-resolved chromosome-scale genome for Quercus rubra L. provides insights into the genetics of adaptive traits for red oak species.</title>
        <authorList>
            <person name="Kapoor B."/>
            <person name="Jenkins J."/>
            <person name="Schmutz J."/>
            <person name="Zhebentyayeva T."/>
            <person name="Kuelheim C."/>
            <person name="Coggeshall M."/>
            <person name="Heim C."/>
            <person name="Lasky J.R."/>
            <person name="Leites L."/>
            <person name="Islam-Faridi N."/>
            <person name="Romero-Severson J."/>
            <person name="DeLeo V.L."/>
            <person name="Lucas S.M."/>
            <person name="Lazic D."/>
            <person name="Gailing O."/>
            <person name="Carlson J."/>
            <person name="Staton M."/>
        </authorList>
    </citation>
    <scope>NUCLEOTIDE SEQUENCE [LARGE SCALE GENOMIC DNA]</scope>
    <source>
        <strain evidence="7">Pseudo-F2</strain>
    </source>
</reference>
<keyword evidence="6" id="KW-0186">Copper</keyword>
<keyword evidence="8" id="KW-1185">Reference proteome</keyword>
<name>A0AAN7JCN8_QUERU</name>
<proteinExistence type="inferred from homology"/>
<evidence type="ECO:0000256" key="5">
    <source>
        <dbReference type="ARBA" id="ARBA00023136"/>
    </source>
</evidence>
<keyword evidence="4 6" id="KW-1133">Transmembrane helix</keyword>
<comment type="caution">
    <text evidence="7">The sequence shown here is derived from an EMBL/GenBank/DDBJ whole genome shotgun (WGS) entry which is preliminary data.</text>
</comment>
<dbReference type="EMBL" id="JAXUIC010000001">
    <property type="protein sequence ID" value="KAK4606656.1"/>
    <property type="molecule type" value="Genomic_DNA"/>
</dbReference>
<evidence type="ECO:0000256" key="1">
    <source>
        <dbReference type="ARBA" id="ARBA00006921"/>
    </source>
</evidence>
<dbReference type="GO" id="GO:0005886">
    <property type="term" value="C:plasma membrane"/>
    <property type="evidence" value="ECO:0007669"/>
    <property type="project" value="TreeGrafter"/>
</dbReference>
<organism evidence="7 8">
    <name type="scientific">Quercus rubra</name>
    <name type="common">Northern red oak</name>
    <name type="synonym">Quercus borealis</name>
    <dbReference type="NCBI Taxonomy" id="3512"/>
    <lineage>
        <taxon>Eukaryota</taxon>
        <taxon>Viridiplantae</taxon>
        <taxon>Streptophyta</taxon>
        <taxon>Embryophyta</taxon>
        <taxon>Tracheophyta</taxon>
        <taxon>Spermatophyta</taxon>
        <taxon>Magnoliopsida</taxon>
        <taxon>eudicotyledons</taxon>
        <taxon>Gunneridae</taxon>
        <taxon>Pentapetalae</taxon>
        <taxon>rosids</taxon>
        <taxon>fabids</taxon>
        <taxon>Fagales</taxon>
        <taxon>Fagaceae</taxon>
        <taxon>Quercus</taxon>
    </lineage>
</organism>
<keyword evidence="6" id="KW-0813">Transport</keyword>
<evidence type="ECO:0000256" key="4">
    <source>
        <dbReference type="ARBA" id="ARBA00022989"/>
    </source>
</evidence>
<dbReference type="GO" id="GO:0005375">
    <property type="term" value="F:copper ion transmembrane transporter activity"/>
    <property type="evidence" value="ECO:0007669"/>
    <property type="project" value="UniProtKB-UniRule"/>
</dbReference>
<feature type="transmembrane region" description="Helical" evidence="6">
    <location>
        <begin position="47"/>
        <end position="68"/>
    </location>
</feature>
<dbReference type="PANTHER" id="PTHR12483">
    <property type="entry name" value="SOLUTE CARRIER FAMILY 31 COPPER TRANSPORTERS"/>
    <property type="match status" value="1"/>
</dbReference>
<comment type="similarity">
    <text evidence="1 6">Belongs to the copper transporter (Ctr) (TC 1.A.56) family. SLC31A subfamily.</text>
</comment>
<evidence type="ECO:0000256" key="2">
    <source>
        <dbReference type="ARBA" id="ARBA00022692"/>
    </source>
</evidence>
<dbReference type="InterPro" id="IPR007274">
    <property type="entry name" value="Cop_transporter"/>
</dbReference>
<dbReference type="Pfam" id="PF04145">
    <property type="entry name" value="Ctr"/>
    <property type="match status" value="2"/>
</dbReference>
<evidence type="ECO:0000256" key="6">
    <source>
        <dbReference type="RuleBase" id="RU367022"/>
    </source>
</evidence>
<evidence type="ECO:0000313" key="7">
    <source>
        <dbReference type="EMBL" id="KAK4606656.1"/>
    </source>
</evidence>
<accession>A0AAN7JCN8</accession>
<evidence type="ECO:0000313" key="8">
    <source>
        <dbReference type="Proteomes" id="UP001324115"/>
    </source>
</evidence>
<keyword evidence="3 6" id="KW-0187">Copper transport</keyword>
<keyword evidence="6" id="KW-0406">Ion transport</keyword>
<keyword evidence="2 6" id="KW-0812">Transmembrane</keyword>
<gene>
    <name evidence="7" type="ORF">RGQ29_000765</name>
</gene>
<feature type="transmembrane region" description="Helical" evidence="6">
    <location>
        <begin position="113"/>
        <end position="134"/>
    </location>
</feature>
<protein>
    <recommendedName>
        <fullName evidence="6">Copper transport protein</fullName>
    </recommendedName>
</protein>
<dbReference type="PANTHER" id="PTHR12483:SF24">
    <property type="entry name" value="COPPER TRANSPORTER 2-RELATED"/>
    <property type="match status" value="1"/>
</dbReference>
<dbReference type="AlphaFoldDB" id="A0AAN7JCN8"/>
<sequence>MDDGNMNGMGGMSKLSTMNNPMVMSQMTFFWSKNAYILFCGWPGTSIGMYVLALIFIFVLSIFVEWLSHCQLIKPSPKHVAFMVVGVVQTILHALRVCLDFFIMLAVRSFNGGVFLVAVAGHTVGFLLFGSRVFKDSDAIKFPYDPHPLSC</sequence>
<comment type="subcellular location">
    <subcellularLocation>
        <location evidence="6">Membrane</location>
        <topology evidence="6">Multi-pass membrane protein</topology>
    </subcellularLocation>
</comment>
<keyword evidence="5 6" id="KW-0472">Membrane</keyword>
<feature type="transmembrane region" description="Helical" evidence="6">
    <location>
        <begin position="80"/>
        <end position="107"/>
    </location>
</feature>